<sequence>MAGTEAIGRRLLVSAAAGLAPGLVLLLVDVLLSRQIVCTNQGFGCLGAWLLAFPLGVALGVGLAWLVLHRAGVEQGWRIALLGPVAAWAILRFLSGLPLPMSALLLLYCVLGYLAAGFVTAPRVAWPWRAGVGLLLLAAVLLPSLG</sequence>
<protein>
    <submittedName>
        <fullName evidence="2">Uncharacterized protein</fullName>
    </submittedName>
</protein>
<gene>
    <name evidence="2" type="ORF">HNR67_001400</name>
</gene>
<dbReference type="Proteomes" id="UP000533598">
    <property type="component" value="Unassembled WGS sequence"/>
</dbReference>
<proteinExistence type="predicted"/>
<dbReference type="EMBL" id="JACHMH010000001">
    <property type="protein sequence ID" value="MBB4675282.1"/>
    <property type="molecule type" value="Genomic_DNA"/>
</dbReference>
<evidence type="ECO:0000313" key="3">
    <source>
        <dbReference type="Proteomes" id="UP000533598"/>
    </source>
</evidence>
<evidence type="ECO:0000313" key="2">
    <source>
        <dbReference type="EMBL" id="MBB4675282.1"/>
    </source>
</evidence>
<feature type="transmembrane region" description="Helical" evidence="1">
    <location>
        <begin position="44"/>
        <end position="65"/>
    </location>
</feature>
<dbReference type="RefSeq" id="WP_185001276.1">
    <property type="nucleotide sequence ID" value="NZ_BAAAUI010000006.1"/>
</dbReference>
<reference evidence="2 3" key="1">
    <citation type="submission" date="2020-08" db="EMBL/GenBank/DDBJ databases">
        <title>Sequencing the genomes of 1000 actinobacteria strains.</title>
        <authorList>
            <person name="Klenk H.-P."/>
        </authorList>
    </citation>
    <scope>NUCLEOTIDE SEQUENCE [LARGE SCALE GENOMIC DNA]</scope>
    <source>
        <strain evidence="2 3">DSM 44230</strain>
    </source>
</reference>
<feature type="transmembrane region" description="Helical" evidence="1">
    <location>
        <begin position="77"/>
        <end position="94"/>
    </location>
</feature>
<keyword evidence="1" id="KW-0472">Membrane</keyword>
<dbReference type="AlphaFoldDB" id="A0A7W7C673"/>
<feature type="transmembrane region" description="Helical" evidence="1">
    <location>
        <begin position="12"/>
        <end position="32"/>
    </location>
</feature>
<keyword evidence="3" id="KW-1185">Reference proteome</keyword>
<keyword evidence="1" id="KW-1133">Transmembrane helix</keyword>
<keyword evidence="1" id="KW-0812">Transmembrane</keyword>
<comment type="caution">
    <text evidence="2">The sequence shown here is derived from an EMBL/GenBank/DDBJ whole genome shotgun (WGS) entry which is preliminary data.</text>
</comment>
<organism evidence="2 3">
    <name type="scientific">Crossiella cryophila</name>
    <dbReference type="NCBI Taxonomy" id="43355"/>
    <lineage>
        <taxon>Bacteria</taxon>
        <taxon>Bacillati</taxon>
        <taxon>Actinomycetota</taxon>
        <taxon>Actinomycetes</taxon>
        <taxon>Pseudonocardiales</taxon>
        <taxon>Pseudonocardiaceae</taxon>
        <taxon>Crossiella</taxon>
    </lineage>
</organism>
<accession>A0A7W7C673</accession>
<evidence type="ECO:0000256" key="1">
    <source>
        <dbReference type="SAM" id="Phobius"/>
    </source>
</evidence>
<name>A0A7W7C673_9PSEU</name>
<feature type="transmembrane region" description="Helical" evidence="1">
    <location>
        <begin position="101"/>
        <end position="120"/>
    </location>
</feature>